<name>A0ABR2LIM6_9ASPA</name>
<protein>
    <submittedName>
        <fullName evidence="3">Uncharacterized protein</fullName>
    </submittedName>
</protein>
<accession>A0ABR2LIM6</accession>
<sequence>MREKSAVFLLLLILVAPTIFLRHEARPLDSPATKENMVGVIRRGGARGGGRNGGSSNGRAIPMIGGASMVPRTSGGASPKLKHNAAHSGRSVSTTALLIIAGFWLQSLASAFSRIYWEM</sequence>
<gene>
    <name evidence="3" type="ORF">KSP40_PGU015606</name>
</gene>
<proteinExistence type="predicted"/>
<keyword evidence="2" id="KW-0732">Signal</keyword>
<feature type="chain" id="PRO_5047053027" evidence="2">
    <location>
        <begin position="26"/>
        <end position="119"/>
    </location>
</feature>
<feature type="signal peptide" evidence="2">
    <location>
        <begin position="1"/>
        <end position="25"/>
    </location>
</feature>
<evidence type="ECO:0000313" key="4">
    <source>
        <dbReference type="Proteomes" id="UP001412067"/>
    </source>
</evidence>
<keyword evidence="1" id="KW-0472">Membrane</keyword>
<comment type="caution">
    <text evidence="3">The sequence shown here is derived from an EMBL/GenBank/DDBJ whole genome shotgun (WGS) entry which is preliminary data.</text>
</comment>
<keyword evidence="4" id="KW-1185">Reference proteome</keyword>
<evidence type="ECO:0000256" key="1">
    <source>
        <dbReference type="SAM" id="Phobius"/>
    </source>
</evidence>
<feature type="transmembrane region" description="Helical" evidence="1">
    <location>
        <begin position="96"/>
        <end position="117"/>
    </location>
</feature>
<keyword evidence="1" id="KW-1133">Transmembrane helix</keyword>
<evidence type="ECO:0000256" key="2">
    <source>
        <dbReference type="SAM" id="SignalP"/>
    </source>
</evidence>
<dbReference type="Proteomes" id="UP001412067">
    <property type="component" value="Unassembled WGS sequence"/>
</dbReference>
<organism evidence="3 4">
    <name type="scientific">Platanthera guangdongensis</name>
    <dbReference type="NCBI Taxonomy" id="2320717"/>
    <lineage>
        <taxon>Eukaryota</taxon>
        <taxon>Viridiplantae</taxon>
        <taxon>Streptophyta</taxon>
        <taxon>Embryophyta</taxon>
        <taxon>Tracheophyta</taxon>
        <taxon>Spermatophyta</taxon>
        <taxon>Magnoliopsida</taxon>
        <taxon>Liliopsida</taxon>
        <taxon>Asparagales</taxon>
        <taxon>Orchidaceae</taxon>
        <taxon>Orchidoideae</taxon>
        <taxon>Orchideae</taxon>
        <taxon>Orchidinae</taxon>
        <taxon>Platanthera</taxon>
    </lineage>
</organism>
<evidence type="ECO:0000313" key="3">
    <source>
        <dbReference type="EMBL" id="KAK8942008.1"/>
    </source>
</evidence>
<reference evidence="3 4" key="1">
    <citation type="journal article" date="2022" name="Nat. Plants">
        <title>Genomes of leafy and leafless Platanthera orchids illuminate the evolution of mycoheterotrophy.</title>
        <authorList>
            <person name="Li M.H."/>
            <person name="Liu K.W."/>
            <person name="Li Z."/>
            <person name="Lu H.C."/>
            <person name="Ye Q.L."/>
            <person name="Zhang D."/>
            <person name="Wang J.Y."/>
            <person name="Li Y.F."/>
            <person name="Zhong Z.M."/>
            <person name="Liu X."/>
            <person name="Yu X."/>
            <person name="Liu D.K."/>
            <person name="Tu X.D."/>
            <person name="Liu B."/>
            <person name="Hao Y."/>
            <person name="Liao X.Y."/>
            <person name="Jiang Y.T."/>
            <person name="Sun W.H."/>
            <person name="Chen J."/>
            <person name="Chen Y.Q."/>
            <person name="Ai Y."/>
            <person name="Zhai J.W."/>
            <person name="Wu S.S."/>
            <person name="Zhou Z."/>
            <person name="Hsiao Y.Y."/>
            <person name="Wu W.L."/>
            <person name="Chen Y.Y."/>
            <person name="Lin Y.F."/>
            <person name="Hsu J.L."/>
            <person name="Li C.Y."/>
            <person name="Wang Z.W."/>
            <person name="Zhao X."/>
            <person name="Zhong W.Y."/>
            <person name="Ma X.K."/>
            <person name="Ma L."/>
            <person name="Huang J."/>
            <person name="Chen G.Z."/>
            <person name="Huang M.Z."/>
            <person name="Huang L."/>
            <person name="Peng D.H."/>
            <person name="Luo Y.B."/>
            <person name="Zou S.Q."/>
            <person name="Chen S.P."/>
            <person name="Lan S."/>
            <person name="Tsai W.C."/>
            <person name="Van de Peer Y."/>
            <person name="Liu Z.J."/>
        </authorList>
    </citation>
    <scope>NUCLEOTIDE SEQUENCE [LARGE SCALE GENOMIC DNA]</scope>
    <source>
        <strain evidence="3">Lor288</strain>
    </source>
</reference>
<keyword evidence="1" id="KW-0812">Transmembrane</keyword>
<dbReference type="EMBL" id="JBBWWR010000019">
    <property type="protein sequence ID" value="KAK8942008.1"/>
    <property type="molecule type" value="Genomic_DNA"/>
</dbReference>